<dbReference type="RefSeq" id="WP_081127129.1">
    <property type="nucleotide sequence ID" value="NZ_LDOS01000002.1"/>
</dbReference>
<evidence type="ECO:0000256" key="1">
    <source>
        <dbReference type="SAM" id="Phobius"/>
    </source>
</evidence>
<reference evidence="2 3" key="1">
    <citation type="submission" date="2017-02" db="EMBL/GenBank/DDBJ databases">
        <title>Whole genome sequencing of Metallibacterium scheffleri DSM 24874 (T).</title>
        <authorList>
            <person name="Kumar S."/>
            <person name="Patil P."/>
            <person name="Patil P.B."/>
        </authorList>
    </citation>
    <scope>NUCLEOTIDE SEQUENCE [LARGE SCALE GENOMIC DNA]</scope>
    <source>
        <strain evidence="2 3">DSM 24874</strain>
    </source>
</reference>
<dbReference type="Proteomes" id="UP000307749">
    <property type="component" value="Unassembled WGS sequence"/>
</dbReference>
<keyword evidence="1" id="KW-0812">Transmembrane</keyword>
<evidence type="ECO:0000313" key="3">
    <source>
        <dbReference type="Proteomes" id="UP000307749"/>
    </source>
</evidence>
<keyword evidence="3" id="KW-1185">Reference proteome</keyword>
<gene>
    <name evidence="2" type="ORF">B1806_16380</name>
</gene>
<keyword evidence="1" id="KW-1133">Transmembrane helix</keyword>
<name>A0A4S3KCQ4_9GAMM</name>
<keyword evidence="1" id="KW-0472">Membrane</keyword>
<proteinExistence type="predicted"/>
<feature type="transmembrane region" description="Helical" evidence="1">
    <location>
        <begin position="6"/>
        <end position="26"/>
    </location>
</feature>
<dbReference type="AlphaFoldDB" id="A0A4S3KCQ4"/>
<sequence length="112" mass="12753">MELLGTTITLVGFIGMACLLPVAWTLSHKLFKRLRTDHHATWVKLGQPAFPGNAGAVTLWRTRKWLKVNHSLLGDPTLESWYKLQHKVRPLYLCFFALAIVGFIMLMAYGRT</sequence>
<feature type="transmembrane region" description="Helical" evidence="1">
    <location>
        <begin position="91"/>
        <end position="110"/>
    </location>
</feature>
<protein>
    <submittedName>
        <fullName evidence="2">Uncharacterized protein</fullName>
    </submittedName>
</protein>
<accession>A0A4S3KCQ4</accession>
<dbReference type="EMBL" id="MWQO01000107">
    <property type="protein sequence ID" value="THD05988.1"/>
    <property type="molecule type" value="Genomic_DNA"/>
</dbReference>
<organism evidence="2 3">
    <name type="scientific">Metallibacterium scheffleri</name>
    <dbReference type="NCBI Taxonomy" id="993689"/>
    <lineage>
        <taxon>Bacteria</taxon>
        <taxon>Pseudomonadati</taxon>
        <taxon>Pseudomonadota</taxon>
        <taxon>Gammaproteobacteria</taxon>
        <taxon>Lysobacterales</taxon>
        <taxon>Rhodanobacteraceae</taxon>
        <taxon>Metallibacterium</taxon>
    </lineage>
</organism>
<comment type="caution">
    <text evidence="2">The sequence shown here is derived from an EMBL/GenBank/DDBJ whole genome shotgun (WGS) entry which is preliminary data.</text>
</comment>
<evidence type="ECO:0000313" key="2">
    <source>
        <dbReference type="EMBL" id="THD05988.1"/>
    </source>
</evidence>